<dbReference type="InterPro" id="IPR045851">
    <property type="entry name" value="AMP-bd_C_sf"/>
</dbReference>
<dbReference type="PROSITE" id="PS00455">
    <property type="entry name" value="AMP_BINDING"/>
    <property type="match status" value="1"/>
</dbReference>
<keyword evidence="3" id="KW-1185">Reference proteome</keyword>
<evidence type="ECO:0000313" key="3">
    <source>
        <dbReference type="Proteomes" id="UP000664534"/>
    </source>
</evidence>
<dbReference type="Pfam" id="PF00501">
    <property type="entry name" value="AMP-binding"/>
    <property type="match status" value="1"/>
</dbReference>
<name>A0A8H3G1J5_9LECA</name>
<feature type="domain" description="AMP-dependent synthetase/ligase" evidence="1">
    <location>
        <begin position="37"/>
        <end position="389"/>
    </location>
</feature>
<protein>
    <recommendedName>
        <fullName evidence="1">AMP-dependent synthetase/ligase domain-containing protein</fullName>
    </recommendedName>
</protein>
<accession>A0A8H3G1J5</accession>
<dbReference type="PANTHER" id="PTHR24096">
    <property type="entry name" value="LONG-CHAIN-FATTY-ACID--COA LIGASE"/>
    <property type="match status" value="1"/>
</dbReference>
<reference evidence="2" key="1">
    <citation type="submission" date="2021-03" db="EMBL/GenBank/DDBJ databases">
        <authorList>
            <person name="Tagirdzhanova G."/>
        </authorList>
    </citation>
    <scope>NUCLEOTIDE SEQUENCE</scope>
</reference>
<dbReference type="OrthoDB" id="10253869at2759"/>
<dbReference type="AlphaFoldDB" id="A0A8H3G1J5"/>
<dbReference type="SUPFAM" id="SSF56801">
    <property type="entry name" value="Acetyl-CoA synthetase-like"/>
    <property type="match status" value="1"/>
</dbReference>
<organism evidence="2 3">
    <name type="scientific">Imshaugia aleurites</name>
    <dbReference type="NCBI Taxonomy" id="172621"/>
    <lineage>
        <taxon>Eukaryota</taxon>
        <taxon>Fungi</taxon>
        <taxon>Dikarya</taxon>
        <taxon>Ascomycota</taxon>
        <taxon>Pezizomycotina</taxon>
        <taxon>Lecanoromycetes</taxon>
        <taxon>OSLEUM clade</taxon>
        <taxon>Lecanoromycetidae</taxon>
        <taxon>Lecanorales</taxon>
        <taxon>Lecanorineae</taxon>
        <taxon>Parmeliaceae</taxon>
        <taxon>Imshaugia</taxon>
    </lineage>
</organism>
<evidence type="ECO:0000259" key="1">
    <source>
        <dbReference type="Pfam" id="PF00501"/>
    </source>
</evidence>
<dbReference type="EMBL" id="CAJPDT010000079">
    <property type="protein sequence ID" value="CAF9934909.1"/>
    <property type="molecule type" value="Genomic_DNA"/>
</dbReference>
<dbReference type="Proteomes" id="UP000664534">
    <property type="component" value="Unassembled WGS sequence"/>
</dbReference>
<comment type="caution">
    <text evidence="2">The sequence shown here is derived from an EMBL/GenBank/DDBJ whole genome shotgun (WGS) entry which is preliminary data.</text>
</comment>
<dbReference type="InterPro" id="IPR000873">
    <property type="entry name" value="AMP-dep_synth/lig_dom"/>
</dbReference>
<evidence type="ECO:0000313" key="2">
    <source>
        <dbReference type="EMBL" id="CAF9934909.1"/>
    </source>
</evidence>
<dbReference type="InterPro" id="IPR042099">
    <property type="entry name" value="ANL_N_sf"/>
</dbReference>
<sequence>MEQINTIPGAQNLYQICRKSACHDTGICFHSRNPEKSPGRISYRELLERANEDASHISRIPGMRPDRVILLHFDRHKHSIRWFWAVIAAGYVPAISPPLTSDLSQRKKHLNPVVLTSTTASLELDFQNHRTQTVESFPPFSTASKSTHLPPGDLKKHDDLAVLMLTSGSSGNPKAVCLQHGQIVHALKGKIASHQTKQEDRFLNYIGLDHVANLTEIHLHAMYLGAEQTHIAGSGVMKDPLLFLRLIHEHRISYSFATKSLLASLVRRLKDDVPDQLDLSCLKALVTGGDASPIATCTSLIGMLQKHGAADNFLRPGFGMTETCAGCTYNKACPEYEQERSLDYASQGNPTQAIETRVVSTQDQASPVLPSGVKSSLQLRGHAVFAEYFNDAQATAEAFTPDGWFRTGDDAVIHADGHLVIVGRAKEAFAINDKDFLPLDFETAVQKADIPGVDPAYVVAFARHWPAHAESYCVLYVPACGYGDINARSESSEAIAKECVGLCGVLPLDVLAVDKASLDVSSLGKISRVKTRKAYESGAFSSSGG</sequence>
<dbReference type="Gene3D" id="3.30.300.30">
    <property type="match status" value="1"/>
</dbReference>
<dbReference type="GO" id="GO:0031957">
    <property type="term" value="F:very long-chain fatty acid-CoA ligase activity"/>
    <property type="evidence" value="ECO:0007669"/>
    <property type="project" value="TreeGrafter"/>
</dbReference>
<dbReference type="InterPro" id="IPR020845">
    <property type="entry name" value="AMP-binding_CS"/>
</dbReference>
<dbReference type="GO" id="GO:0006633">
    <property type="term" value="P:fatty acid biosynthetic process"/>
    <property type="evidence" value="ECO:0007669"/>
    <property type="project" value="TreeGrafter"/>
</dbReference>
<dbReference type="Gene3D" id="3.40.50.12780">
    <property type="entry name" value="N-terminal domain of ligase-like"/>
    <property type="match status" value="1"/>
</dbReference>
<proteinExistence type="predicted"/>
<dbReference type="PANTHER" id="PTHR24096:SF267">
    <property type="entry name" value="MALONATE--COA LIGASE ACSF3, MITOCHONDRIAL"/>
    <property type="match status" value="1"/>
</dbReference>
<gene>
    <name evidence="2" type="ORF">IMSHALPRED_009885</name>
</gene>